<dbReference type="GO" id="GO:0030973">
    <property type="term" value="F:molybdate ion binding"/>
    <property type="evidence" value="ECO:0007669"/>
    <property type="project" value="TreeGrafter"/>
</dbReference>
<name>A0A8S0W1U8_9FIRM</name>
<dbReference type="KEGG" id="aacx:DEACI_0594"/>
<proteinExistence type="inferred from homology"/>
<dbReference type="EMBL" id="CDGJ01000071">
    <property type="protein sequence ID" value="CEJ07960.1"/>
    <property type="molecule type" value="Genomic_DNA"/>
</dbReference>
<dbReference type="Proteomes" id="UP001071230">
    <property type="component" value="Unassembled WGS sequence"/>
</dbReference>
<dbReference type="Proteomes" id="UP000836597">
    <property type="component" value="Chromosome"/>
</dbReference>
<dbReference type="EMBL" id="LR746496">
    <property type="protein sequence ID" value="CAA7599948.1"/>
    <property type="molecule type" value="Genomic_DNA"/>
</dbReference>
<dbReference type="SUPFAM" id="SSF53850">
    <property type="entry name" value="Periplasmic binding protein-like II"/>
    <property type="match status" value="1"/>
</dbReference>
<evidence type="ECO:0000313" key="6">
    <source>
        <dbReference type="Proteomes" id="UP001071230"/>
    </source>
</evidence>
<dbReference type="PANTHER" id="PTHR30632:SF0">
    <property type="entry name" value="SULFATE-BINDING PROTEIN"/>
    <property type="match status" value="1"/>
</dbReference>
<comment type="similarity">
    <text evidence="1">Belongs to the bacterial solute-binding protein ModA family.</text>
</comment>
<dbReference type="EC" id="3.6.3.29" evidence="4"/>
<keyword evidence="2" id="KW-0479">Metal-binding</keyword>
<dbReference type="NCBIfam" id="TIGR01256">
    <property type="entry name" value="modA"/>
    <property type="match status" value="1"/>
</dbReference>
<dbReference type="PANTHER" id="PTHR30632">
    <property type="entry name" value="MOLYBDATE-BINDING PERIPLASMIC PROTEIN"/>
    <property type="match status" value="1"/>
</dbReference>
<dbReference type="PIRSF" id="PIRSF004846">
    <property type="entry name" value="ModA"/>
    <property type="match status" value="1"/>
</dbReference>
<dbReference type="AlphaFoldDB" id="A0A8S0W1U8"/>
<keyword evidence="4" id="KW-0378">Hydrolase</keyword>
<sequence length="248" mass="26859">MVKTREASETTEIRAAAGAGLRHPLSALEKVYQKLYPQHHLQCTFAGAGELCHWIQEGSGHDVIILPEAGGHLDNLESSGFLDAVSRRQLLRDHLVLLLNRELPGGGRVGLEWLTAPEVKTVAIGKPGMAPLGDYTVESLQNLGLWEKIAGKIMYDEINGHVPAYVEENRAQAGIAFGSCAAAYPDVPVAADLPQSSYHKVYFDIALLNRGKNTVGGEHFWRFLQSGEAREVFAACGLTWCAVTAGSL</sequence>
<evidence type="ECO:0000256" key="2">
    <source>
        <dbReference type="ARBA" id="ARBA00022723"/>
    </source>
</evidence>
<dbReference type="Pfam" id="PF13531">
    <property type="entry name" value="SBP_bac_11"/>
    <property type="match status" value="1"/>
</dbReference>
<dbReference type="GO" id="GO:0046872">
    <property type="term" value="F:metal ion binding"/>
    <property type="evidence" value="ECO:0007669"/>
    <property type="project" value="UniProtKB-KW"/>
</dbReference>
<protein>
    <submittedName>
        <fullName evidence="5">Bacterial extracellular solute-binding protein, family 5, conserved site</fullName>
    </submittedName>
    <submittedName>
        <fullName evidence="4">Molybdate-transporting ATPase</fullName>
        <ecNumber evidence="4">3.6.3.29</ecNumber>
    </submittedName>
</protein>
<evidence type="ECO:0000256" key="1">
    <source>
        <dbReference type="ARBA" id="ARBA00009175"/>
    </source>
</evidence>
<keyword evidence="6" id="KW-1185">Reference proteome</keyword>
<reference evidence="5" key="1">
    <citation type="submission" date="2014-11" db="EMBL/GenBank/DDBJ databases">
        <authorList>
            <person name="Hornung B.V."/>
        </authorList>
    </citation>
    <scope>NUCLEOTIDE SEQUENCE</scope>
    <source>
        <strain evidence="5">INE</strain>
    </source>
</reference>
<reference evidence="4" key="2">
    <citation type="submission" date="2020-01" db="EMBL/GenBank/DDBJ databases">
        <authorList>
            <person name="Hornung B."/>
        </authorList>
    </citation>
    <scope>NUCLEOTIDE SEQUENCE</scope>
    <source>
        <strain evidence="4">PacBioINE</strain>
    </source>
</reference>
<evidence type="ECO:0000313" key="5">
    <source>
        <dbReference type="EMBL" id="CEJ07960.1"/>
    </source>
</evidence>
<evidence type="ECO:0000256" key="3">
    <source>
        <dbReference type="ARBA" id="ARBA00022729"/>
    </source>
</evidence>
<dbReference type="RefSeq" id="WP_240983695.1">
    <property type="nucleotide sequence ID" value="NZ_CDGJ01000071.1"/>
</dbReference>
<dbReference type="GO" id="GO:0015689">
    <property type="term" value="P:molybdate ion transport"/>
    <property type="evidence" value="ECO:0007669"/>
    <property type="project" value="InterPro"/>
</dbReference>
<organism evidence="4">
    <name type="scientific">Acididesulfobacillus acetoxydans</name>
    <dbReference type="NCBI Taxonomy" id="1561005"/>
    <lineage>
        <taxon>Bacteria</taxon>
        <taxon>Bacillati</taxon>
        <taxon>Bacillota</taxon>
        <taxon>Clostridia</taxon>
        <taxon>Eubacteriales</taxon>
        <taxon>Peptococcaceae</taxon>
        <taxon>Acididesulfobacillus</taxon>
    </lineage>
</organism>
<dbReference type="InterPro" id="IPR005950">
    <property type="entry name" value="ModA"/>
</dbReference>
<dbReference type="InterPro" id="IPR050682">
    <property type="entry name" value="ModA/WtpA"/>
</dbReference>
<dbReference type="GO" id="GO:0016787">
    <property type="term" value="F:hydrolase activity"/>
    <property type="evidence" value="ECO:0007669"/>
    <property type="project" value="UniProtKB-KW"/>
</dbReference>
<gene>
    <name evidence="4" type="ORF">DEACI_0594</name>
    <name evidence="5" type="ORF">DEACI_2434</name>
</gene>
<evidence type="ECO:0000313" key="4">
    <source>
        <dbReference type="EMBL" id="CAA7599948.1"/>
    </source>
</evidence>
<dbReference type="Gene3D" id="3.40.190.10">
    <property type="entry name" value="Periplasmic binding protein-like II"/>
    <property type="match status" value="2"/>
</dbReference>
<accession>A0A8S0W1U8</accession>
<keyword evidence="3" id="KW-0732">Signal</keyword>